<dbReference type="PANTHER" id="PTHR43153:SF1">
    <property type="entry name" value="ELECTRON TRANSFER FLAVOPROTEIN SUBUNIT ALPHA, MITOCHONDRIAL"/>
    <property type="match status" value="1"/>
</dbReference>
<dbReference type="RefSeq" id="WP_203010368.1">
    <property type="nucleotide sequence ID" value="NZ_JADWYU010000193.1"/>
</dbReference>
<comment type="function">
    <text evidence="4">The electron transfer flavoprotein serves as a specific electron acceptor for other dehydrogenases. It transfers the electrons to the main respiratory chain via ETF-ubiquinone oxidoreductase (ETF dehydrogenase).</text>
</comment>
<dbReference type="InterPro" id="IPR014731">
    <property type="entry name" value="ETF_asu_C"/>
</dbReference>
<evidence type="ECO:0000256" key="2">
    <source>
        <dbReference type="ARBA" id="ARBA00005817"/>
    </source>
</evidence>
<evidence type="ECO:0000313" key="6">
    <source>
        <dbReference type="EMBL" id="MBL7633041.1"/>
    </source>
</evidence>
<dbReference type="InterPro" id="IPR014729">
    <property type="entry name" value="Rossmann-like_a/b/a_fold"/>
</dbReference>
<name>A0A937RWC3_9ACTN</name>
<dbReference type="InterPro" id="IPR014730">
    <property type="entry name" value="ETF_a/b_N"/>
</dbReference>
<dbReference type="AlphaFoldDB" id="A0A937RWC3"/>
<dbReference type="Proteomes" id="UP000604475">
    <property type="component" value="Unassembled WGS sequence"/>
</dbReference>
<organism evidence="6 7">
    <name type="scientific">Frankia nepalensis</name>
    <dbReference type="NCBI Taxonomy" id="1836974"/>
    <lineage>
        <taxon>Bacteria</taxon>
        <taxon>Bacillati</taxon>
        <taxon>Actinomycetota</taxon>
        <taxon>Actinomycetes</taxon>
        <taxon>Frankiales</taxon>
        <taxon>Frankiaceae</taxon>
        <taxon>Frankia</taxon>
    </lineage>
</organism>
<evidence type="ECO:0000256" key="1">
    <source>
        <dbReference type="ARBA" id="ARBA00001974"/>
    </source>
</evidence>
<evidence type="ECO:0000256" key="4">
    <source>
        <dbReference type="ARBA" id="ARBA00025649"/>
    </source>
</evidence>
<dbReference type="SUPFAM" id="SSF52467">
    <property type="entry name" value="DHS-like NAD/FAD-binding domain"/>
    <property type="match status" value="1"/>
</dbReference>
<reference evidence="6" key="1">
    <citation type="submission" date="2020-12" db="EMBL/GenBank/DDBJ databases">
        <title>Genomic characterization of non-nitrogen-fixing Frankia strains.</title>
        <authorList>
            <person name="Carlos-Shanley C."/>
            <person name="Guerra T."/>
            <person name="Hahn D."/>
        </authorList>
    </citation>
    <scope>NUCLEOTIDE SEQUENCE</scope>
    <source>
        <strain evidence="6">CN6</strain>
    </source>
</reference>
<dbReference type="Pfam" id="PF01012">
    <property type="entry name" value="ETF"/>
    <property type="match status" value="1"/>
</dbReference>
<comment type="cofactor">
    <cofactor evidence="1">
        <name>FAD</name>
        <dbReference type="ChEBI" id="CHEBI:57692"/>
    </cofactor>
</comment>
<sequence>MTETATPSTTAPVTPAGGVAAAPLVAGSALALSGTVAVVVARGGQVPPGGAEAAAEAGGRVLVVGSGAAEAAEALHQVAGGPASEVWWADTGPGLRAGALAASLTPPLAGADLVVLPASADGRDLAPRLAARLDVPLLAGAVAVGLTEDGQARAELSRVDGRLLVTAMCAAPAVATLLPGARSVHDAAAPAAATPAEVAVAVAVQPTRTPDVGEPAATPGPVAVTLPDAPVGVVDVEVVEVLEPDPATMDLGEAPRVLGGGAGLVARAGGLGGVPPEAAFELLAGVAAALGASAGATRVVTDAGWMGYDRQIGTTGIALDPELYIAFGVSGASQHTGGLGAPRHLVSVNTDPSCPMTAMADLGLVTDAGALLVELARRLGVPVPAGAAGAVAVPEPRGESADG</sequence>
<protein>
    <submittedName>
        <fullName evidence="6">Mycofactocin-associated electron transfer flavoprotein alpha subunit</fullName>
    </submittedName>
</protein>
<dbReference type="Gene3D" id="3.40.50.620">
    <property type="entry name" value="HUPs"/>
    <property type="match status" value="1"/>
</dbReference>
<dbReference type="GO" id="GO:0009055">
    <property type="term" value="F:electron transfer activity"/>
    <property type="evidence" value="ECO:0007669"/>
    <property type="project" value="InterPro"/>
</dbReference>
<dbReference type="PANTHER" id="PTHR43153">
    <property type="entry name" value="ELECTRON TRANSFER FLAVOPROTEIN ALPHA"/>
    <property type="match status" value="1"/>
</dbReference>
<evidence type="ECO:0000256" key="3">
    <source>
        <dbReference type="ARBA" id="ARBA00011355"/>
    </source>
</evidence>
<dbReference type="SMART" id="SM00893">
    <property type="entry name" value="ETF"/>
    <property type="match status" value="1"/>
</dbReference>
<dbReference type="EMBL" id="JAEACQ010000366">
    <property type="protein sequence ID" value="MBL7633041.1"/>
    <property type="molecule type" value="Genomic_DNA"/>
</dbReference>
<evidence type="ECO:0000313" key="7">
    <source>
        <dbReference type="Proteomes" id="UP000604475"/>
    </source>
</evidence>
<dbReference type="InterPro" id="IPR001308">
    <property type="entry name" value="ETF_a/FixB"/>
</dbReference>
<comment type="caution">
    <text evidence="6">The sequence shown here is derived from an EMBL/GenBank/DDBJ whole genome shotgun (WGS) entry which is preliminary data.</text>
</comment>
<proteinExistence type="inferred from homology"/>
<feature type="domain" description="Electron transfer flavoprotein alpha/beta-subunit N-terminal" evidence="5">
    <location>
        <begin position="35"/>
        <end position="206"/>
    </location>
</feature>
<dbReference type="NCBIfam" id="NF038209">
    <property type="entry name" value="mft_etfA"/>
    <property type="match status" value="1"/>
</dbReference>
<gene>
    <name evidence="6" type="ORF">I7412_39005</name>
</gene>
<accession>A0A937RWC3</accession>
<dbReference type="GO" id="GO:0033539">
    <property type="term" value="P:fatty acid beta-oxidation using acyl-CoA dehydrogenase"/>
    <property type="evidence" value="ECO:0007669"/>
    <property type="project" value="TreeGrafter"/>
</dbReference>
<dbReference type="Gene3D" id="3.40.50.1220">
    <property type="entry name" value="TPP-binding domain"/>
    <property type="match status" value="1"/>
</dbReference>
<dbReference type="SUPFAM" id="SSF52402">
    <property type="entry name" value="Adenine nucleotide alpha hydrolases-like"/>
    <property type="match status" value="1"/>
</dbReference>
<comment type="similarity">
    <text evidence="2">Belongs to the ETF alpha-subunit/FixB family.</text>
</comment>
<keyword evidence="7" id="KW-1185">Reference proteome</keyword>
<dbReference type="GO" id="GO:0050660">
    <property type="term" value="F:flavin adenine dinucleotide binding"/>
    <property type="evidence" value="ECO:0007669"/>
    <property type="project" value="InterPro"/>
</dbReference>
<dbReference type="InterPro" id="IPR029035">
    <property type="entry name" value="DHS-like_NAD/FAD-binding_dom"/>
</dbReference>
<dbReference type="Pfam" id="PF00766">
    <property type="entry name" value="ETF_alpha"/>
    <property type="match status" value="1"/>
</dbReference>
<comment type="subunit">
    <text evidence="3">Heterodimer of an alpha and a beta subunit.</text>
</comment>
<evidence type="ECO:0000259" key="5">
    <source>
        <dbReference type="SMART" id="SM00893"/>
    </source>
</evidence>